<keyword evidence="2" id="KW-1185">Reference proteome</keyword>
<dbReference type="EMBL" id="CP015596">
    <property type="protein sequence ID" value="ANE80657.1"/>
    <property type="molecule type" value="Genomic_DNA"/>
</dbReference>
<sequence>MQIPVRNLWLLQFFASDFFRTEGYGPVTAEDAPEELPNLMARMLADEVAQRLHRGLSVGFRSVARNERRVRGRINQLATERHQLLSRGQVNCTFDEIVTDIPSNRLVRAALERAAVLLPREPRYRSLARQMETAGVRGPCPRLAEVPHLRQQRLLQRDRTMLATAELMLTFAIPTTDEGDRRLPLPADDVHYLRTLFEHASHGIYRHHLTRKGWKVKHGPTQQWDISDASAGMDAVLPQMKLDIVLEHPNPDGQGSRRIVIDTKFASVTEAGYYRATTLKSDYVYQIYAYLMSQAATEGENPSEGLMLHPVVDGRFDEEVVIQGRRIRFATVDLTAAGSKIADDFLAAVSPRTAASAEPRASMCG</sequence>
<proteinExistence type="predicted"/>
<evidence type="ECO:0008006" key="3">
    <source>
        <dbReference type="Google" id="ProtNLM"/>
    </source>
</evidence>
<dbReference type="KEGG" id="madi:A7U43_16285"/>
<reference evidence="1 2" key="1">
    <citation type="submission" date="2016-05" db="EMBL/GenBank/DDBJ databases">
        <title>Complete genome sequence of a phthalic acid esters degrading Mycobacterium sp. YC-RL4.</title>
        <authorList>
            <person name="Ren L."/>
            <person name="Fan S."/>
            <person name="Ruth N."/>
            <person name="Jia Y."/>
            <person name="Wang J."/>
            <person name="Qiao C."/>
        </authorList>
    </citation>
    <scope>NUCLEOTIDE SEQUENCE [LARGE SCALE GENOMIC DNA]</scope>
    <source>
        <strain evidence="1 2">YC-RL4</strain>
    </source>
</reference>
<gene>
    <name evidence="1" type="ORF">A7U43_16285</name>
</gene>
<accession>A0A172UN67</accession>
<name>A0A172UN67_9MYCO</name>
<dbReference type="Pfam" id="PF10117">
    <property type="entry name" value="McrBC"/>
    <property type="match status" value="1"/>
</dbReference>
<dbReference type="AlphaFoldDB" id="A0A172UN67"/>
<dbReference type="STRING" id="1682113.A7U43_16285"/>
<dbReference type="PANTHER" id="PTHR38733">
    <property type="entry name" value="PROTEIN MCRC"/>
    <property type="match status" value="1"/>
</dbReference>
<dbReference type="Proteomes" id="UP000077143">
    <property type="component" value="Chromosome"/>
</dbReference>
<dbReference type="REBASE" id="153500">
    <property type="entry name" value="MspRL4McrBCP"/>
</dbReference>
<evidence type="ECO:0000313" key="2">
    <source>
        <dbReference type="Proteomes" id="UP000077143"/>
    </source>
</evidence>
<evidence type="ECO:0000313" key="1">
    <source>
        <dbReference type="EMBL" id="ANE80657.1"/>
    </source>
</evidence>
<dbReference type="InterPro" id="IPR014407">
    <property type="entry name" value="McrC_bac"/>
</dbReference>
<dbReference type="RefSeq" id="WP_024445205.1">
    <property type="nucleotide sequence ID" value="NZ_CP015596.1"/>
</dbReference>
<organism evidence="1 2">
    <name type="scientific">Mycobacterium adipatum</name>
    <dbReference type="NCBI Taxonomy" id="1682113"/>
    <lineage>
        <taxon>Bacteria</taxon>
        <taxon>Bacillati</taxon>
        <taxon>Actinomycetota</taxon>
        <taxon>Actinomycetes</taxon>
        <taxon>Mycobacteriales</taxon>
        <taxon>Mycobacteriaceae</taxon>
        <taxon>Mycobacterium</taxon>
    </lineage>
</organism>
<dbReference type="PIRSF" id="PIRSF003109">
    <property type="entry name" value="McrC"/>
    <property type="match status" value="1"/>
</dbReference>
<dbReference type="GO" id="GO:0009307">
    <property type="term" value="P:DNA restriction-modification system"/>
    <property type="evidence" value="ECO:0007669"/>
    <property type="project" value="InterPro"/>
</dbReference>
<protein>
    <recommendedName>
        <fullName evidence="3">5-methylcytosine-specific restriction endonuclease system specificity protein McrC</fullName>
    </recommendedName>
</protein>
<dbReference type="OrthoDB" id="9786961at2"/>
<dbReference type="InterPro" id="IPR019292">
    <property type="entry name" value="McrC"/>
</dbReference>
<dbReference type="PANTHER" id="PTHR38733:SF1">
    <property type="entry name" value="TYPE IV METHYL-DIRECTED RESTRICTION ENZYME ECOKMCRBC"/>
    <property type="match status" value="1"/>
</dbReference>